<evidence type="ECO:0000256" key="1">
    <source>
        <dbReference type="SAM" id="Phobius"/>
    </source>
</evidence>
<accession>A0A4Z2GVA8</accession>
<sequence length="152" mass="15883">MKVTSATSAASQRGGLRFWSLRGSLQDHLVDGLSPWPPYALVLSLLTSAWLPAVRVLLHLSQRRQGRCQSLPRDVTFSAVVTKHKTHAPPPCGSSPIQTLADGAALPSTASRSTSHLPLDAGFGANTRLSSALGAESPLACDGLLLAGASYT</sequence>
<feature type="transmembrane region" description="Helical" evidence="1">
    <location>
        <begin position="39"/>
        <end position="58"/>
    </location>
</feature>
<keyword evidence="1" id="KW-1133">Transmembrane helix</keyword>
<evidence type="ECO:0000313" key="3">
    <source>
        <dbReference type="Proteomes" id="UP000314294"/>
    </source>
</evidence>
<organism evidence="2 3">
    <name type="scientific">Liparis tanakae</name>
    <name type="common">Tanaka's snailfish</name>
    <dbReference type="NCBI Taxonomy" id="230148"/>
    <lineage>
        <taxon>Eukaryota</taxon>
        <taxon>Metazoa</taxon>
        <taxon>Chordata</taxon>
        <taxon>Craniata</taxon>
        <taxon>Vertebrata</taxon>
        <taxon>Euteleostomi</taxon>
        <taxon>Actinopterygii</taxon>
        <taxon>Neopterygii</taxon>
        <taxon>Teleostei</taxon>
        <taxon>Neoteleostei</taxon>
        <taxon>Acanthomorphata</taxon>
        <taxon>Eupercaria</taxon>
        <taxon>Perciformes</taxon>
        <taxon>Cottioidei</taxon>
        <taxon>Cottales</taxon>
        <taxon>Liparidae</taxon>
        <taxon>Liparis</taxon>
    </lineage>
</organism>
<gene>
    <name evidence="2" type="ORF">EYF80_033270</name>
</gene>
<dbReference type="AlphaFoldDB" id="A0A4Z2GVA8"/>
<reference evidence="2 3" key="1">
    <citation type="submission" date="2019-03" db="EMBL/GenBank/DDBJ databases">
        <title>First draft genome of Liparis tanakae, snailfish: a comprehensive survey of snailfish specific genes.</title>
        <authorList>
            <person name="Kim W."/>
            <person name="Song I."/>
            <person name="Jeong J.-H."/>
            <person name="Kim D."/>
            <person name="Kim S."/>
            <person name="Ryu S."/>
            <person name="Song J.Y."/>
            <person name="Lee S.K."/>
        </authorList>
    </citation>
    <scope>NUCLEOTIDE SEQUENCE [LARGE SCALE GENOMIC DNA]</scope>
    <source>
        <tissue evidence="2">Muscle</tissue>
    </source>
</reference>
<evidence type="ECO:0000313" key="2">
    <source>
        <dbReference type="EMBL" id="TNN56544.1"/>
    </source>
</evidence>
<name>A0A4Z2GVA8_9TELE</name>
<dbReference type="Proteomes" id="UP000314294">
    <property type="component" value="Unassembled WGS sequence"/>
</dbReference>
<comment type="caution">
    <text evidence="2">The sequence shown here is derived from an EMBL/GenBank/DDBJ whole genome shotgun (WGS) entry which is preliminary data.</text>
</comment>
<dbReference type="EMBL" id="SRLO01000426">
    <property type="protein sequence ID" value="TNN56544.1"/>
    <property type="molecule type" value="Genomic_DNA"/>
</dbReference>
<keyword evidence="3" id="KW-1185">Reference proteome</keyword>
<keyword evidence="1" id="KW-0472">Membrane</keyword>
<protein>
    <submittedName>
        <fullName evidence="2">Uncharacterized protein</fullName>
    </submittedName>
</protein>
<keyword evidence="1" id="KW-0812">Transmembrane</keyword>
<proteinExistence type="predicted"/>